<dbReference type="Gene3D" id="2.30.40.10">
    <property type="entry name" value="Urease, subunit C, domain 1"/>
    <property type="match status" value="1"/>
</dbReference>
<evidence type="ECO:0000313" key="4">
    <source>
        <dbReference type="Proteomes" id="UP001500449"/>
    </source>
</evidence>
<dbReference type="PANTHER" id="PTHR43794:SF5">
    <property type="entry name" value="CHLOROHYDROLASE FAMILY PROTEIN"/>
    <property type="match status" value="1"/>
</dbReference>
<evidence type="ECO:0000259" key="2">
    <source>
        <dbReference type="Pfam" id="PF01979"/>
    </source>
</evidence>
<feature type="domain" description="Amidohydrolase-related" evidence="2">
    <location>
        <begin position="59"/>
        <end position="418"/>
    </location>
</feature>
<dbReference type="PANTHER" id="PTHR43794">
    <property type="entry name" value="AMINOHYDROLASE SSNA-RELATED"/>
    <property type="match status" value="1"/>
</dbReference>
<dbReference type="InterPro" id="IPR050287">
    <property type="entry name" value="MTA/SAH_deaminase"/>
</dbReference>
<feature type="region of interest" description="Disordered" evidence="1">
    <location>
        <begin position="458"/>
        <end position="483"/>
    </location>
</feature>
<name>A0ABN2MHI8_9PSEU</name>
<dbReference type="Pfam" id="PF01979">
    <property type="entry name" value="Amidohydro_1"/>
    <property type="match status" value="1"/>
</dbReference>
<evidence type="ECO:0000313" key="3">
    <source>
        <dbReference type="EMBL" id="GAA1827141.1"/>
    </source>
</evidence>
<keyword evidence="4" id="KW-1185">Reference proteome</keyword>
<feature type="compositionally biased region" description="Polar residues" evidence="1">
    <location>
        <begin position="473"/>
        <end position="483"/>
    </location>
</feature>
<proteinExistence type="predicted"/>
<comment type="caution">
    <text evidence="3">The sequence shown here is derived from an EMBL/GenBank/DDBJ whole genome shotgun (WGS) entry which is preliminary data.</text>
</comment>
<dbReference type="Proteomes" id="UP001500449">
    <property type="component" value="Unassembled WGS sequence"/>
</dbReference>
<reference evidence="3 4" key="1">
    <citation type="journal article" date="2019" name="Int. J. Syst. Evol. Microbiol.">
        <title>The Global Catalogue of Microorganisms (GCM) 10K type strain sequencing project: providing services to taxonomists for standard genome sequencing and annotation.</title>
        <authorList>
            <consortium name="The Broad Institute Genomics Platform"/>
            <consortium name="The Broad Institute Genome Sequencing Center for Infectious Disease"/>
            <person name="Wu L."/>
            <person name="Ma J."/>
        </authorList>
    </citation>
    <scope>NUCLEOTIDE SEQUENCE [LARGE SCALE GENOMIC DNA]</scope>
    <source>
        <strain evidence="3 4">JCM 16009</strain>
    </source>
</reference>
<dbReference type="InterPro" id="IPR006680">
    <property type="entry name" value="Amidohydro-rel"/>
</dbReference>
<sequence>METHMGTRTLIKGGHVVTMDPALGVIAGGDVLLHGDTIEAVGRDLAAPDATVVDATDRVVIPGLVDTHRHTWQTQMRAICADMSISGYMNTLRMAISPNYTADDVYVGNLVGALEAVDAGITTLLDFSHCNNSPGHADGAIGGLLDSGIRAVFAYGFFDSAPPEVGYADHAQRVKDYHRLVREHSNQSLVRIGVSVNELGFVPFEQTRAEIGAARDEGEIIAFHTACFFGTPLSNGIKDLHAAGLLGPDQVHIHCVALDEQEWAHLGEAGCKVSIAAETEMNMGMGWPAMAECRRHGIKPTLSCDIISLNSGSLVPQMRLAIAADRFAQNDPINRAGQMPESLQTSVHDVLAWATINGAEACGLGEITGSLTPGKKGDVVIVGNPLTFTGQPSVDPVGGVVFQSTPQDVRDVWIDGRHVKKDGVLVGVDLPALFARSKASTEEVLRKVHRDFPVLPPTVEGSRFSEREKAAQDNINTDTIKAG</sequence>
<gene>
    <name evidence="3" type="ORF">GCM10009836_01000</name>
</gene>
<dbReference type="NCBIfam" id="NF006056">
    <property type="entry name" value="PRK08204.1"/>
    <property type="match status" value="1"/>
</dbReference>
<dbReference type="SUPFAM" id="SSF51556">
    <property type="entry name" value="Metallo-dependent hydrolases"/>
    <property type="match status" value="1"/>
</dbReference>
<dbReference type="SUPFAM" id="SSF51338">
    <property type="entry name" value="Composite domain of metallo-dependent hydrolases"/>
    <property type="match status" value="1"/>
</dbReference>
<accession>A0ABN2MHI8</accession>
<dbReference type="EMBL" id="BAAAQK010000001">
    <property type="protein sequence ID" value="GAA1827141.1"/>
    <property type="molecule type" value="Genomic_DNA"/>
</dbReference>
<dbReference type="Gene3D" id="3.20.20.140">
    <property type="entry name" value="Metal-dependent hydrolases"/>
    <property type="match status" value="1"/>
</dbReference>
<dbReference type="InterPro" id="IPR011059">
    <property type="entry name" value="Metal-dep_hydrolase_composite"/>
</dbReference>
<protein>
    <submittedName>
        <fullName evidence="3">Amidohydrolase family protein</fullName>
    </submittedName>
</protein>
<organism evidence="3 4">
    <name type="scientific">Pseudonocardia ailaonensis</name>
    <dbReference type="NCBI Taxonomy" id="367279"/>
    <lineage>
        <taxon>Bacteria</taxon>
        <taxon>Bacillati</taxon>
        <taxon>Actinomycetota</taxon>
        <taxon>Actinomycetes</taxon>
        <taxon>Pseudonocardiales</taxon>
        <taxon>Pseudonocardiaceae</taxon>
        <taxon>Pseudonocardia</taxon>
    </lineage>
</organism>
<dbReference type="InterPro" id="IPR032466">
    <property type="entry name" value="Metal_Hydrolase"/>
</dbReference>
<evidence type="ECO:0000256" key="1">
    <source>
        <dbReference type="SAM" id="MobiDB-lite"/>
    </source>
</evidence>